<keyword evidence="2" id="KW-0378">Hydrolase</keyword>
<name>A0A1R2BXM2_9CILI</name>
<dbReference type="EMBL" id="MPUH01000384">
    <property type="protein sequence ID" value="OMJ81357.1"/>
    <property type="molecule type" value="Genomic_DNA"/>
</dbReference>
<reference evidence="8 9" key="1">
    <citation type="submission" date="2016-11" db="EMBL/GenBank/DDBJ databases">
        <title>The macronuclear genome of Stentor coeruleus: a giant cell with tiny introns.</title>
        <authorList>
            <person name="Slabodnick M."/>
            <person name="Ruby J.G."/>
            <person name="Reiff S.B."/>
            <person name="Swart E.C."/>
            <person name="Gosai S."/>
            <person name="Prabakaran S."/>
            <person name="Witkowska E."/>
            <person name="Larue G.E."/>
            <person name="Fisher S."/>
            <person name="Freeman R.M."/>
            <person name="Gunawardena J."/>
            <person name="Chu W."/>
            <person name="Stover N.A."/>
            <person name="Gregory B.D."/>
            <person name="Nowacki M."/>
            <person name="Derisi J."/>
            <person name="Roy S.W."/>
            <person name="Marshall W.F."/>
            <person name="Sood P."/>
        </authorList>
    </citation>
    <scope>NUCLEOTIDE SEQUENCE [LARGE SCALE GENOMIC DNA]</scope>
    <source>
        <strain evidence="8">WM001</strain>
    </source>
</reference>
<dbReference type="AlphaFoldDB" id="A0A1R2BXM2"/>
<dbReference type="GO" id="GO:0007165">
    <property type="term" value="P:signal transduction"/>
    <property type="evidence" value="ECO:0007669"/>
    <property type="project" value="InterPro"/>
</dbReference>
<feature type="binding site" evidence="4">
    <location>
        <begin position="413"/>
        <end position="417"/>
    </location>
    <ligand>
        <name>AMP</name>
        <dbReference type="ChEBI" id="CHEBI:456215"/>
    </ligand>
</feature>
<feature type="transmembrane region" description="Helical" evidence="6">
    <location>
        <begin position="206"/>
        <end position="224"/>
    </location>
</feature>
<organism evidence="8 9">
    <name type="scientific">Stentor coeruleus</name>
    <dbReference type="NCBI Taxonomy" id="5963"/>
    <lineage>
        <taxon>Eukaryota</taxon>
        <taxon>Sar</taxon>
        <taxon>Alveolata</taxon>
        <taxon>Ciliophora</taxon>
        <taxon>Postciliodesmatophora</taxon>
        <taxon>Heterotrichea</taxon>
        <taxon>Heterotrichida</taxon>
        <taxon>Stentoridae</taxon>
        <taxon>Stentor</taxon>
    </lineage>
</organism>
<evidence type="ECO:0000256" key="4">
    <source>
        <dbReference type="PIRSR" id="PIRSR623088-2"/>
    </source>
</evidence>
<dbReference type="InterPro" id="IPR023088">
    <property type="entry name" value="PDEase"/>
</dbReference>
<keyword evidence="6" id="KW-0812">Transmembrane</keyword>
<feature type="binding site" evidence="5">
    <location>
        <position position="452"/>
    </location>
    <ligand>
        <name>Zn(2+)</name>
        <dbReference type="ChEBI" id="CHEBI:29105"/>
        <label>1</label>
    </ligand>
</feature>
<keyword evidence="1 5" id="KW-0479">Metal-binding</keyword>
<feature type="transmembrane region" description="Helical" evidence="6">
    <location>
        <begin position="181"/>
        <end position="200"/>
    </location>
</feature>
<evidence type="ECO:0000313" key="8">
    <source>
        <dbReference type="EMBL" id="OMJ81357.1"/>
    </source>
</evidence>
<proteinExistence type="predicted"/>
<dbReference type="Proteomes" id="UP000187209">
    <property type="component" value="Unassembled WGS sequence"/>
</dbReference>
<feature type="binding site" evidence="5">
    <location>
        <position position="453"/>
    </location>
    <ligand>
        <name>Zn(2+)</name>
        <dbReference type="ChEBI" id="CHEBI:29105"/>
        <label>1</label>
    </ligand>
</feature>
<evidence type="ECO:0000259" key="7">
    <source>
        <dbReference type="PROSITE" id="PS51845"/>
    </source>
</evidence>
<dbReference type="PANTHER" id="PTHR11347">
    <property type="entry name" value="CYCLIC NUCLEOTIDE PHOSPHODIESTERASE"/>
    <property type="match status" value="1"/>
</dbReference>
<feature type="binding site" evidence="5">
    <location>
        <position position="417"/>
    </location>
    <ligand>
        <name>Zn(2+)</name>
        <dbReference type="ChEBI" id="CHEBI:29105"/>
        <label>1</label>
    </ligand>
</feature>
<evidence type="ECO:0000313" key="9">
    <source>
        <dbReference type="Proteomes" id="UP000187209"/>
    </source>
</evidence>
<feature type="transmembrane region" description="Helical" evidence="6">
    <location>
        <begin position="87"/>
        <end position="110"/>
    </location>
</feature>
<feature type="transmembrane region" description="Helical" evidence="6">
    <location>
        <begin position="58"/>
        <end position="81"/>
    </location>
</feature>
<dbReference type="PRINTS" id="PR00387">
    <property type="entry name" value="PDIESTERASE1"/>
</dbReference>
<keyword evidence="6" id="KW-1133">Transmembrane helix</keyword>
<sequence>MSSLSILYSNKITEQEKKTHLFDINSQNHTKKEIRKKYDEAMFFSSENFKKDFQVNMIFFHIVFSLILIHKMFVIIGNFINNSISEILFAISFSALVFIILIKSFILLSFKYLPRSKKHVKLYYLLLTTFSIVFFSFTDPRCLGKRLGETVNYTEHTSLLYILSTIVLFKDLIYNNSSFTTIVGVLGILCPNLMFLLSIRNDYFEFFSEMTIFTIIVLYIVVFTSRQGNHQSALYMKIYEQEKEVDEANSLSRKSEKKFETDREKLISSCKQVFYLLKHIVAIFITEKLYKEVMIAIDNIEKIQAFLVKMPVFIDDYSSLDQYNENTFNSLNSLNSRKNSVAQPIGEDDTLIGFSVDWKFDILNVPEVGLFNKLINKVCMKFPGIIELLDNQISEFNSFFTELQKNYNHLPYHGAYHAADVLHNILCLLKITRIENFKSLDMLITIVSALGHDVKHPGQSNSTQINSLSNLTLLYNDHSVLENMHCSLVFNILLLDHCNFTKKFLPNDFKVFRKQVIEMILGTDAMYFFEAAGKMKAMVDKYMQFFTEGEALFVQSYALKCADVGHYAKDWNIYEKWAERIKLEFIKSFNDDQIYESSFHTPIVDFDNDNKQIITTIVLPLYIAWDCYVDSNIKELINNIETNKRVNVVCSNITTIEKFDI</sequence>
<dbReference type="InterPro" id="IPR036971">
    <property type="entry name" value="PDEase_catalytic_dom_sf"/>
</dbReference>
<dbReference type="Gene3D" id="1.10.1300.10">
    <property type="entry name" value="3'5'-cyclic nucleotide phosphodiesterase, catalytic domain"/>
    <property type="match status" value="1"/>
</dbReference>
<feature type="binding site" evidence="5">
    <location>
        <position position="563"/>
    </location>
    <ligand>
        <name>Zn(2+)</name>
        <dbReference type="ChEBI" id="CHEBI:29105"/>
        <label>1</label>
    </ligand>
</feature>
<feature type="binding site" evidence="4">
    <location>
        <position position="453"/>
    </location>
    <ligand>
        <name>AMP</name>
        <dbReference type="ChEBI" id="CHEBI:456215"/>
    </ligand>
</feature>
<comment type="caution">
    <text evidence="8">The sequence shown here is derived from an EMBL/GenBank/DDBJ whole genome shotgun (WGS) entry which is preliminary data.</text>
</comment>
<keyword evidence="9" id="KW-1185">Reference proteome</keyword>
<dbReference type="SUPFAM" id="SSF109604">
    <property type="entry name" value="HD-domain/PDEase-like"/>
    <property type="match status" value="1"/>
</dbReference>
<protein>
    <recommendedName>
        <fullName evidence="7">PDEase domain-containing protein</fullName>
    </recommendedName>
</protein>
<dbReference type="PROSITE" id="PS51845">
    <property type="entry name" value="PDEASE_I_2"/>
    <property type="match status" value="1"/>
</dbReference>
<evidence type="ECO:0000256" key="5">
    <source>
        <dbReference type="PIRSR" id="PIRSR623088-3"/>
    </source>
</evidence>
<feature type="transmembrane region" description="Helical" evidence="6">
    <location>
        <begin position="122"/>
        <end position="138"/>
    </location>
</feature>
<evidence type="ECO:0000256" key="2">
    <source>
        <dbReference type="ARBA" id="ARBA00022801"/>
    </source>
</evidence>
<evidence type="ECO:0000256" key="6">
    <source>
        <dbReference type="SAM" id="Phobius"/>
    </source>
</evidence>
<dbReference type="GO" id="GO:0046872">
    <property type="term" value="F:metal ion binding"/>
    <property type="evidence" value="ECO:0007669"/>
    <property type="project" value="UniProtKB-KW"/>
</dbReference>
<dbReference type="InterPro" id="IPR002073">
    <property type="entry name" value="PDEase_catalytic_dom"/>
</dbReference>
<feature type="binding site" evidence="4">
    <location>
        <position position="563"/>
    </location>
    <ligand>
        <name>AMP</name>
        <dbReference type="ChEBI" id="CHEBI:456215"/>
    </ligand>
</feature>
<feature type="domain" description="PDEase" evidence="7">
    <location>
        <begin position="333"/>
        <end position="661"/>
    </location>
</feature>
<dbReference type="Pfam" id="PF00233">
    <property type="entry name" value="PDEase_I"/>
    <property type="match status" value="1"/>
</dbReference>
<keyword evidence="6" id="KW-0472">Membrane</keyword>
<accession>A0A1R2BXM2</accession>
<evidence type="ECO:0000256" key="3">
    <source>
        <dbReference type="PIRSR" id="PIRSR623088-1"/>
    </source>
</evidence>
<dbReference type="OrthoDB" id="189220at2759"/>
<evidence type="ECO:0000256" key="1">
    <source>
        <dbReference type="ARBA" id="ARBA00022723"/>
    </source>
</evidence>
<feature type="binding site" evidence="5">
    <location>
        <position position="453"/>
    </location>
    <ligand>
        <name>Zn(2+)</name>
        <dbReference type="ChEBI" id="CHEBI:29105"/>
        <label>2</label>
    </ligand>
</feature>
<feature type="active site" description="Proton donor" evidence="3">
    <location>
        <position position="413"/>
    </location>
</feature>
<dbReference type="GO" id="GO:0004114">
    <property type="term" value="F:3',5'-cyclic-nucleotide phosphodiesterase activity"/>
    <property type="evidence" value="ECO:0007669"/>
    <property type="project" value="InterPro"/>
</dbReference>
<feature type="binding site" evidence="4">
    <location>
        <position position="612"/>
    </location>
    <ligand>
        <name>AMP</name>
        <dbReference type="ChEBI" id="CHEBI:456215"/>
    </ligand>
</feature>
<gene>
    <name evidence="8" type="ORF">SteCoe_18213</name>
</gene>